<evidence type="ECO:0000313" key="3">
    <source>
        <dbReference type="Proteomes" id="UP000053593"/>
    </source>
</evidence>
<proteinExistence type="predicted"/>
<dbReference type="EMBL" id="KN834854">
    <property type="protein sequence ID" value="KIK51800.1"/>
    <property type="molecule type" value="Genomic_DNA"/>
</dbReference>
<name>A0A0D0ANG7_9AGAR</name>
<accession>A0A0D0ANG7</accession>
<evidence type="ECO:0000313" key="2">
    <source>
        <dbReference type="EMBL" id="KIK51800.1"/>
    </source>
</evidence>
<gene>
    <name evidence="2" type="ORF">GYMLUDRAFT_251720</name>
</gene>
<organism evidence="2 3">
    <name type="scientific">Collybiopsis luxurians FD-317 M1</name>
    <dbReference type="NCBI Taxonomy" id="944289"/>
    <lineage>
        <taxon>Eukaryota</taxon>
        <taxon>Fungi</taxon>
        <taxon>Dikarya</taxon>
        <taxon>Basidiomycota</taxon>
        <taxon>Agaricomycotina</taxon>
        <taxon>Agaricomycetes</taxon>
        <taxon>Agaricomycetidae</taxon>
        <taxon>Agaricales</taxon>
        <taxon>Marasmiineae</taxon>
        <taxon>Omphalotaceae</taxon>
        <taxon>Collybiopsis</taxon>
        <taxon>Collybiopsis luxurians</taxon>
    </lineage>
</organism>
<dbReference type="OrthoDB" id="3253416at2759"/>
<feature type="compositionally biased region" description="Low complexity" evidence="1">
    <location>
        <begin position="127"/>
        <end position="138"/>
    </location>
</feature>
<sequence length="309" mass="33445">MTTVFLEAFVSLLFADSERWDEIIIHDGLNQLTFANFDVNFDPALAQFDFNDPAFAGINFNNLNFDFTSNADGNTGTKDLNEPAGQPSSPLHNTPPLSISMGSFSDGQDEREPMLPSKTPGTTSSAPPVSSHSNPSISSSSTCSVSLHPSVISELQVALANGNAATCATTHAQCNPLLPTQCFCECIKAVPKCDIPAAQQKTMQEARLVASAQAKCLQDDILLLVSKQKDMMTELAQKHSLTVEHIKGLLSINSNYKPQKLLGRIQVLTYLKAQEVNTSLPPGQKLKAHELHKLVNKDPNLLALSEDKV</sequence>
<evidence type="ECO:0000256" key="1">
    <source>
        <dbReference type="SAM" id="MobiDB-lite"/>
    </source>
</evidence>
<protein>
    <submittedName>
        <fullName evidence="2">Uncharacterized protein</fullName>
    </submittedName>
</protein>
<dbReference type="Proteomes" id="UP000053593">
    <property type="component" value="Unassembled WGS sequence"/>
</dbReference>
<feature type="region of interest" description="Disordered" evidence="1">
    <location>
        <begin position="74"/>
        <end position="138"/>
    </location>
</feature>
<dbReference type="AlphaFoldDB" id="A0A0D0ANG7"/>
<dbReference type="HOGENOM" id="CLU_900334_0_0_1"/>
<keyword evidence="3" id="KW-1185">Reference proteome</keyword>
<reference evidence="2 3" key="1">
    <citation type="submission" date="2014-04" db="EMBL/GenBank/DDBJ databases">
        <title>Evolutionary Origins and Diversification of the Mycorrhizal Mutualists.</title>
        <authorList>
            <consortium name="DOE Joint Genome Institute"/>
            <consortium name="Mycorrhizal Genomics Consortium"/>
            <person name="Kohler A."/>
            <person name="Kuo A."/>
            <person name="Nagy L.G."/>
            <person name="Floudas D."/>
            <person name="Copeland A."/>
            <person name="Barry K.W."/>
            <person name="Cichocki N."/>
            <person name="Veneault-Fourrey C."/>
            <person name="LaButti K."/>
            <person name="Lindquist E.A."/>
            <person name="Lipzen A."/>
            <person name="Lundell T."/>
            <person name="Morin E."/>
            <person name="Murat C."/>
            <person name="Riley R."/>
            <person name="Ohm R."/>
            <person name="Sun H."/>
            <person name="Tunlid A."/>
            <person name="Henrissat B."/>
            <person name="Grigoriev I.V."/>
            <person name="Hibbett D.S."/>
            <person name="Martin F."/>
        </authorList>
    </citation>
    <scope>NUCLEOTIDE SEQUENCE [LARGE SCALE GENOMIC DNA]</scope>
    <source>
        <strain evidence="2 3">FD-317 M1</strain>
    </source>
</reference>
<feature type="compositionally biased region" description="Polar residues" evidence="1">
    <location>
        <begin position="86"/>
        <end position="106"/>
    </location>
</feature>